<proteinExistence type="predicted"/>
<gene>
    <name evidence="1" type="ORF">GX576_10590</name>
</gene>
<comment type="caution">
    <text evidence="1">The sequence shown here is derived from an EMBL/GenBank/DDBJ whole genome shotgun (WGS) entry which is preliminary data.</text>
</comment>
<protein>
    <submittedName>
        <fullName evidence="1">Uncharacterized protein</fullName>
    </submittedName>
</protein>
<feature type="non-terminal residue" evidence="1">
    <location>
        <position position="1"/>
    </location>
</feature>
<organism evidence="1 2">
    <name type="scientific">Thauera phenolivorans</name>
    <dbReference type="NCBI Taxonomy" id="1792543"/>
    <lineage>
        <taxon>Bacteria</taxon>
        <taxon>Pseudomonadati</taxon>
        <taxon>Pseudomonadota</taxon>
        <taxon>Betaproteobacteria</taxon>
        <taxon>Rhodocyclales</taxon>
        <taxon>Zoogloeaceae</taxon>
        <taxon>Thauera</taxon>
    </lineage>
</organism>
<reference evidence="1 2" key="1">
    <citation type="journal article" date="2020" name="Biotechnol. Biofuels">
        <title>New insights from the biogas microbiome by comprehensive genome-resolved metagenomics of nearly 1600 species originating from multiple anaerobic digesters.</title>
        <authorList>
            <person name="Campanaro S."/>
            <person name="Treu L."/>
            <person name="Rodriguez-R L.M."/>
            <person name="Kovalovszki A."/>
            <person name="Ziels R.M."/>
            <person name="Maus I."/>
            <person name="Zhu X."/>
            <person name="Kougias P.G."/>
            <person name="Basile A."/>
            <person name="Luo G."/>
            <person name="Schluter A."/>
            <person name="Konstantinidis K.T."/>
            <person name="Angelidaki I."/>
        </authorList>
    </citation>
    <scope>NUCLEOTIDE SEQUENCE [LARGE SCALE GENOMIC DNA]</scope>
    <source>
        <strain evidence="1">AS06rmzACSIP_256</strain>
    </source>
</reference>
<dbReference type="AlphaFoldDB" id="A0A7X7LX19"/>
<accession>A0A7X7LX19</accession>
<evidence type="ECO:0000313" key="1">
    <source>
        <dbReference type="EMBL" id="NLF54818.1"/>
    </source>
</evidence>
<name>A0A7X7LX19_9RHOO</name>
<dbReference type="EMBL" id="JAAYYV010000280">
    <property type="protein sequence ID" value="NLF54818.1"/>
    <property type="molecule type" value="Genomic_DNA"/>
</dbReference>
<sequence length="61" mass="6835">EDLYHRAENFLRRVLGVHREPAHLANPAAAQGIDEQAALEMGMEVKSIEFVKSGAEVYRNV</sequence>
<evidence type="ECO:0000313" key="2">
    <source>
        <dbReference type="Proteomes" id="UP000536534"/>
    </source>
</evidence>
<dbReference type="Proteomes" id="UP000536534">
    <property type="component" value="Unassembled WGS sequence"/>
</dbReference>